<dbReference type="GO" id="GO:0005829">
    <property type="term" value="C:cytosol"/>
    <property type="evidence" value="ECO:0007669"/>
    <property type="project" value="UniProtKB-SubCell"/>
</dbReference>
<dbReference type="Pfam" id="PF01738">
    <property type="entry name" value="DLH"/>
    <property type="match status" value="1"/>
</dbReference>
<organism evidence="7">
    <name type="scientific">Ananas comosus var. bracteatus</name>
    <name type="common">red pineapple</name>
    <dbReference type="NCBI Taxonomy" id="296719"/>
    <lineage>
        <taxon>Eukaryota</taxon>
        <taxon>Viridiplantae</taxon>
        <taxon>Streptophyta</taxon>
        <taxon>Embryophyta</taxon>
        <taxon>Tracheophyta</taxon>
        <taxon>Spermatophyta</taxon>
        <taxon>Magnoliopsida</taxon>
        <taxon>Liliopsida</taxon>
        <taxon>Poales</taxon>
        <taxon>Bromeliaceae</taxon>
        <taxon>Bromelioideae</taxon>
        <taxon>Ananas</taxon>
    </lineage>
</organism>
<gene>
    <name evidence="7" type="ORF">CB5_LOCUS1343</name>
</gene>
<evidence type="ECO:0000256" key="1">
    <source>
        <dbReference type="ARBA" id="ARBA00004514"/>
    </source>
</evidence>
<evidence type="ECO:0000256" key="4">
    <source>
        <dbReference type="ARBA" id="ARBA00022490"/>
    </source>
</evidence>
<comment type="similarity">
    <text evidence="2">Belongs to the dienelactone hydrolase family.</text>
</comment>
<dbReference type="InterPro" id="IPR042946">
    <property type="entry name" value="CMBL"/>
</dbReference>
<reference evidence="7" key="1">
    <citation type="submission" date="2020-07" db="EMBL/GenBank/DDBJ databases">
        <authorList>
            <person name="Lin J."/>
        </authorList>
    </citation>
    <scope>NUCLEOTIDE SEQUENCE</scope>
</reference>
<proteinExistence type="inferred from homology"/>
<dbReference type="PANTHER" id="PTHR46812:SF1">
    <property type="entry name" value="CARBOXYMETHYLENEBUTENOLIDASE HOMOLOG"/>
    <property type="match status" value="1"/>
</dbReference>
<evidence type="ECO:0000256" key="2">
    <source>
        <dbReference type="ARBA" id="ARBA00008456"/>
    </source>
</evidence>
<feature type="domain" description="Dienelactone hydrolase" evidence="6">
    <location>
        <begin position="91"/>
        <end position="302"/>
    </location>
</feature>
<accession>A0A6V7NHQ8</accession>
<dbReference type="InterPro" id="IPR002925">
    <property type="entry name" value="Dienelactn_hydro"/>
</dbReference>
<evidence type="ECO:0000313" key="7">
    <source>
        <dbReference type="EMBL" id="CAD1818132.1"/>
    </source>
</evidence>
<dbReference type="SUPFAM" id="SSF53474">
    <property type="entry name" value="alpha/beta-Hydrolases"/>
    <property type="match status" value="1"/>
</dbReference>
<keyword evidence="4" id="KW-0963">Cytoplasm</keyword>
<keyword evidence="5" id="KW-0378">Hydrolase</keyword>
<dbReference type="PANTHER" id="PTHR46812">
    <property type="entry name" value="CARBOXYMETHYLENEBUTENOLIDASE HOMOLOG"/>
    <property type="match status" value="1"/>
</dbReference>
<evidence type="ECO:0000259" key="6">
    <source>
        <dbReference type="Pfam" id="PF01738"/>
    </source>
</evidence>
<name>A0A6V7NHQ8_ANACO</name>
<comment type="subcellular location">
    <subcellularLocation>
        <location evidence="1">Cytoplasm</location>
        <location evidence="1">Cytosol</location>
    </subcellularLocation>
</comment>
<evidence type="ECO:0000256" key="3">
    <source>
        <dbReference type="ARBA" id="ARBA00014180"/>
    </source>
</evidence>
<dbReference type="InterPro" id="IPR029058">
    <property type="entry name" value="AB_hydrolase_fold"/>
</dbReference>
<dbReference type="GO" id="GO:0009507">
    <property type="term" value="C:chloroplast"/>
    <property type="evidence" value="ECO:0007669"/>
    <property type="project" value="TreeGrafter"/>
</dbReference>
<dbReference type="Gene3D" id="3.40.50.1820">
    <property type="entry name" value="alpha/beta hydrolase"/>
    <property type="match status" value="1"/>
</dbReference>
<protein>
    <recommendedName>
        <fullName evidence="3">Carboxymethylenebutenolidase homolog</fullName>
    </recommendedName>
</protein>
<evidence type="ECO:0000256" key="5">
    <source>
        <dbReference type="ARBA" id="ARBA00022801"/>
    </source>
</evidence>
<sequence>MAAAAAATTALFPSRVAAPPRRNPRHPPRICNFSSSRKLNFNYRGYPCLRPKTSGKVICGQIEVVDGVDDEACELVNGADLIIGEGDDSIHAYLLKAVKNNNGTGVLLLSDIFGFEDSSTRDFAYRVACNGYNVLVPDLFRGNPWKKSRPMAELEQWLATQTLERVAKDIDTCAKWLMDEFAAAGISKKLGIIGFCFGGGRLIEALARDYDREYFGTGVCFYGTRVDPSLGSRIKAPVLFIAGDNDPLCPLSVLEEIEKKIEGSRLAIYLGRKHGFAHRPDSQEEDADAEDAFTAMRNWLHDALLVNDDSVL</sequence>
<dbReference type="GO" id="GO:0016787">
    <property type="term" value="F:hydrolase activity"/>
    <property type="evidence" value="ECO:0007669"/>
    <property type="project" value="UniProtKB-KW"/>
</dbReference>
<dbReference type="EMBL" id="LR862138">
    <property type="protein sequence ID" value="CAD1818132.1"/>
    <property type="molecule type" value="Genomic_DNA"/>
</dbReference>
<dbReference type="AlphaFoldDB" id="A0A6V7NHQ8"/>